<keyword evidence="1 2" id="KW-0694">RNA-binding</keyword>
<feature type="domain" description="RRM" evidence="4">
    <location>
        <begin position="35"/>
        <end position="113"/>
    </location>
</feature>
<dbReference type="FunFam" id="3.30.70.330:FF:000417">
    <property type="entry name" value="RNA recognition motif-containing protein"/>
    <property type="match status" value="1"/>
</dbReference>
<evidence type="ECO:0000256" key="3">
    <source>
        <dbReference type="SAM" id="MobiDB-lite"/>
    </source>
</evidence>
<keyword evidence="6" id="KW-1185">Reference proteome</keyword>
<dbReference type="OrthoDB" id="439808at2759"/>
<dbReference type="Pfam" id="PF00076">
    <property type="entry name" value="RRM_1"/>
    <property type="match status" value="1"/>
</dbReference>
<dbReference type="Proteomes" id="UP000324897">
    <property type="component" value="Unassembled WGS sequence"/>
</dbReference>
<dbReference type="InterPro" id="IPR035979">
    <property type="entry name" value="RBD_domain_sf"/>
</dbReference>
<evidence type="ECO:0000259" key="4">
    <source>
        <dbReference type="PROSITE" id="PS50102"/>
    </source>
</evidence>
<dbReference type="SUPFAM" id="SSF54928">
    <property type="entry name" value="RNA-binding domain, RBD"/>
    <property type="match status" value="1"/>
</dbReference>
<dbReference type="AlphaFoldDB" id="A0A5J9W3T9"/>
<feature type="region of interest" description="Disordered" evidence="3">
    <location>
        <begin position="112"/>
        <end position="140"/>
    </location>
</feature>
<evidence type="ECO:0000256" key="2">
    <source>
        <dbReference type="PROSITE-ProRule" id="PRU00176"/>
    </source>
</evidence>
<reference evidence="5 6" key="1">
    <citation type="journal article" date="2019" name="Sci. Rep.">
        <title>A high-quality genome of Eragrostis curvula grass provides insights into Poaceae evolution and supports new strategies to enhance forage quality.</title>
        <authorList>
            <person name="Carballo J."/>
            <person name="Santos B.A.C.M."/>
            <person name="Zappacosta D."/>
            <person name="Garbus I."/>
            <person name="Selva J.P."/>
            <person name="Gallo C.A."/>
            <person name="Diaz A."/>
            <person name="Albertini E."/>
            <person name="Caccamo M."/>
            <person name="Echenique V."/>
        </authorList>
    </citation>
    <scope>NUCLEOTIDE SEQUENCE [LARGE SCALE GENOMIC DNA]</scope>
    <source>
        <strain evidence="6">cv. Victoria</strain>
        <tissue evidence="5">Leaf</tissue>
    </source>
</reference>
<dbReference type="PROSITE" id="PS50102">
    <property type="entry name" value="RRM"/>
    <property type="match status" value="1"/>
</dbReference>
<dbReference type="GO" id="GO:0003723">
    <property type="term" value="F:RNA binding"/>
    <property type="evidence" value="ECO:0007669"/>
    <property type="project" value="UniProtKB-UniRule"/>
</dbReference>
<dbReference type="InterPro" id="IPR000504">
    <property type="entry name" value="RRM_dom"/>
</dbReference>
<dbReference type="PANTHER" id="PTHR48029:SF7">
    <property type="entry name" value="OS08G0139000 PROTEIN"/>
    <property type="match status" value="1"/>
</dbReference>
<evidence type="ECO:0000256" key="1">
    <source>
        <dbReference type="ARBA" id="ARBA00022884"/>
    </source>
</evidence>
<dbReference type="PANTHER" id="PTHR48029">
    <property type="entry name" value="NUCLEOLAR PROTEIN 8"/>
    <property type="match status" value="1"/>
</dbReference>
<gene>
    <name evidence="5" type="ORF">EJB05_09884</name>
</gene>
<comment type="caution">
    <text evidence="5">The sequence shown here is derived from an EMBL/GenBank/DDBJ whole genome shotgun (WGS) entry which is preliminary data.</text>
</comment>
<accession>A0A5J9W3T9</accession>
<dbReference type="EMBL" id="RWGY01000005">
    <property type="protein sequence ID" value="TVU43412.1"/>
    <property type="molecule type" value="Genomic_DNA"/>
</dbReference>
<dbReference type="InterPro" id="IPR012677">
    <property type="entry name" value="Nucleotide-bd_a/b_plait_sf"/>
</dbReference>
<dbReference type="SMART" id="SM00360">
    <property type="entry name" value="RRM"/>
    <property type="match status" value="1"/>
</dbReference>
<name>A0A5J9W3T9_9POAL</name>
<organism evidence="5 6">
    <name type="scientific">Eragrostis curvula</name>
    <name type="common">weeping love grass</name>
    <dbReference type="NCBI Taxonomy" id="38414"/>
    <lineage>
        <taxon>Eukaryota</taxon>
        <taxon>Viridiplantae</taxon>
        <taxon>Streptophyta</taxon>
        <taxon>Embryophyta</taxon>
        <taxon>Tracheophyta</taxon>
        <taxon>Spermatophyta</taxon>
        <taxon>Magnoliopsida</taxon>
        <taxon>Liliopsida</taxon>
        <taxon>Poales</taxon>
        <taxon>Poaceae</taxon>
        <taxon>PACMAD clade</taxon>
        <taxon>Chloridoideae</taxon>
        <taxon>Eragrostideae</taxon>
        <taxon>Eragrostidinae</taxon>
        <taxon>Eragrostis</taxon>
    </lineage>
</organism>
<sequence length="140" mass="15224">MAAATARSGFRRMFSVAAFTPPKAPTPPPKADPSPNLFISGLSKRTSTEGLREFAAKFGEVLHARVVTDRVTGFSKGFGFVRYSSVEDATKGIEGMDGKFLDGWVIFAEYARPRPPPQQQEMNSQPQQSWGPPSGSWGSQ</sequence>
<dbReference type="Gramene" id="TVU43412">
    <property type="protein sequence ID" value="TVU43412"/>
    <property type="gene ID" value="EJB05_09884"/>
</dbReference>
<protein>
    <recommendedName>
        <fullName evidence="4">RRM domain-containing protein</fullName>
    </recommendedName>
</protein>
<proteinExistence type="predicted"/>
<evidence type="ECO:0000313" key="6">
    <source>
        <dbReference type="Proteomes" id="UP000324897"/>
    </source>
</evidence>
<dbReference type="Gene3D" id="3.30.70.330">
    <property type="match status" value="1"/>
</dbReference>
<feature type="compositionally biased region" description="Low complexity" evidence="3">
    <location>
        <begin position="119"/>
        <end position="140"/>
    </location>
</feature>
<evidence type="ECO:0000313" key="5">
    <source>
        <dbReference type="EMBL" id="TVU43412.1"/>
    </source>
</evidence>